<dbReference type="PROSITE" id="PS50092">
    <property type="entry name" value="TSP1"/>
    <property type="match status" value="10"/>
</dbReference>
<reference evidence="11" key="2">
    <citation type="submission" date="2025-09" db="UniProtKB">
        <authorList>
            <consortium name="Ensembl"/>
        </authorList>
    </citation>
    <scope>IDENTIFICATION</scope>
</reference>
<dbReference type="FunFam" id="2.60.40.10:FF:000032">
    <property type="entry name" value="palladin isoform X1"/>
    <property type="match status" value="1"/>
</dbReference>
<feature type="disulfide bond" evidence="7">
    <location>
        <begin position="93"/>
        <end position="123"/>
    </location>
</feature>
<dbReference type="FunFam" id="2.20.100.10:FF:000005">
    <property type="entry name" value="ADAM metallopeptidase with thrombospondin type 1 motif 9"/>
    <property type="match status" value="1"/>
</dbReference>
<feature type="disulfide bond" evidence="7">
    <location>
        <begin position="108"/>
        <end position="113"/>
    </location>
</feature>
<evidence type="ECO:0000256" key="8">
    <source>
        <dbReference type="SAM" id="SignalP"/>
    </source>
</evidence>
<dbReference type="Gene3D" id="2.60.40.10">
    <property type="entry name" value="Immunoglobulins"/>
    <property type="match status" value="3"/>
</dbReference>
<feature type="signal peptide" evidence="8">
    <location>
        <begin position="1"/>
        <end position="29"/>
    </location>
</feature>
<dbReference type="Pfam" id="PF00090">
    <property type="entry name" value="TSP_1"/>
    <property type="match status" value="1"/>
</dbReference>
<feature type="domain" description="PLAC" evidence="10">
    <location>
        <begin position="1693"/>
        <end position="1734"/>
    </location>
</feature>
<dbReference type="SMART" id="SM00406">
    <property type="entry name" value="IGv"/>
    <property type="match status" value="2"/>
</dbReference>
<dbReference type="InterPro" id="IPR050439">
    <property type="entry name" value="ADAMTS_ADAMTS-like"/>
</dbReference>
<dbReference type="InterPro" id="IPR000884">
    <property type="entry name" value="TSP1_rpt"/>
</dbReference>
<dbReference type="Gene3D" id="2.60.120.830">
    <property type="match status" value="1"/>
</dbReference>
<protein>
    <submittedName>
        <fullName evidence="11">ADAMTS-like 3</fullName>
    </submittedName>
</protein>
<evidence type="ECO:0000256" key="5">
    <source>
        <dbReference type="ARBA" id="ARBA00023157"/>
    </source>
</evidence>
<comment type="subcellular location">
    <subcellularLocation>
        <location evidence="1">Secreted</location>
    </subcellularLocation>
</comment>
<name>A0A3B3Q575_9TELE</name>
<dbReference type="SMART" id="SM00209">
    <property type="entry name" value="TSP1"/>
    <property type="match status" value="12"/>
</dbReference>
<dbReference type="GO" id="GO:0031012">
    <property type="term" value="C:extracellular matrix"/>
    <property type="evidence" value="ECO:0007669"/>
    <property type="project" value="TreeGrafter"/>
</dbReference>
<dbReference type="GeneTree" id="ENSGT00940000158143"/>
<dbReference type="InterPro" id="IPR003598">
    <property type="entry name" value="Ig_sub2"/>
</dbReference>
<dbReference type="Pfam" id="PF19030">
    <property type="entry name" value="TSP1_ADAMTS"/>
    <property type="match status" value="12"/>
</dbReference>
<dbReference type="Pfam" id="PF08686">
    <property type="entry name" value="PLAC"/>
    <property type="match status" value="1"/>
</dbReference>
<dbReference type="InterPro" id="IPR013783">
    <property type="entry name" value="Ig-like_fold"/>
</dbReference>
<feature type="chain" id="PRO_5017367396" evidence="8">
    <location>
        <begin position="30"/>
        <end position="1738"/>
    </location>
</feature>
<evidence type="ECO:0000313" key="11">
    <source>
        <dbReference type="Ensembl" id="ENSPKIP00000001762.1"/>
    </source>
</evidence>
<organism evidence="11 12">
    <name type="scientific">Paramormyrops kingsleyae</name>
    <dbReference type="NCBI Taxonomy" id="1676925"/>
    <lineage>
        <taxon>Eukaryota</taxon>
        <taxon>Metazoa</taxon>
        <taxon>Chordata</taxon>
        <taxon>Craniata</taxon>
        <taxon>Vertebrata</taxon>
        <taxon>Euteleostomi</taxon>
        <taxon>Actinopterygii</taxon>
        <taxon>Neopterygii</taxon>
        <taxon>Teleostei</taxon>
        <taxon>Osteoglossocephala</taxon>
        <taxon>Osteoglossomorpha</taxon>
        <taxon>Osteoglossiformes</taxon>
        <taxon>Mormyridae</taxon>
        <taxon>Paramormyrops</taxon>
    </lineage>
</organism>
<evidence type="ECO:0000256" key="7">
    <source>
        <dbReference type="PIRSR" id="PIRSR613273-3"/>
    </source>
</evidence>
<evidence type="ECO:0000256" key="6">
    <source>
        <dbReference type="ARBA" id="ARBA00023319"/>
    </source>
</evidence>
<dbReference type="InterPro" id="IPR036383">
    <property type="entry name" value="TSP1_rpt_sf"/>
</dbReference>
<evidence type="ECO:0000256" key="3">
    <source>
        <dbReference type="ARBA" id="ARBA00022729"/>
    </source>
</evidence>
<dbReference type="GO" id="GO:0005576">
    <property type="term" value="C:extracellular region"/>
    <property type="evidence" value="ECO:0007669"/>
    <property type="project" value="UniProtKB-SubCell"/>
</dbReference>
<dbReference type="InterPro" id="IPR013098">
    <property type="entry name" value="Ig_I-set"/>
</dbReference>
<dbReference type="InterPro" id="IPR007110">
    <property type="entry name" value="Ig-like_dom"/>
</dbReference>
<dbReference type="InterPro" id="IPR003599">
    <property type="entry name" value="Ig_sub"/>
</dbReference>
<dbReference type="Pfam" id="PF13927">
    <property type="entry name" value="Ig_3"/>
    <property type="match status" value="1"/>
</dbReference>
<dbReference type="FunFam" id="2.20.100.10:FF:000009">
    <property type="entry name" value="ADAMTS-like protein 3 isoform A"/>
    <property type="match status" value="1"/>
</dbReference>
<dbReference type="SUPFAM" id="SSF48726">
    <property type="entry name" value="Immunoglobulin"/>
    <property type="match status" value="3"/>
</dbReference>
<dbReference type="Proteomes" id="UP000261540">
    <property type="component" value="Unplaced"/>
</dbReference>
<dbReference type="CDD" id="cd00096">
    <property type="entry name" value="Ig"/>
    <property type="match status" value="2"/>
</dbReference>
<dbReference type="Pfam" id="PF07679">
    <property type="entry name" value="I-set"/>
    <property type="match status" value="2"/>
</dbReference>
<dbReference type="InterPro" id="IPR036179">
    <property type="entry name" value="Ig-like_dom_sf"/>
</dbReference>
<dbReference type="SUPFAM" id="SSF82895">
    <property type="entry name" value="TSP-1 type 1 repeat"/>
    <property type="match status" value="11"/>
</dbReference>
<dbReference type="PANTHER" id="PTHR13723">
    <property type="entry name" value="ADAMTS A DISINTEGRIN AND METALLOPROTEASE WITH THROMBOSPONDIN MOTIFS PROTEASE"/>
    <property type="match status" value="1"/>
</dbReference>
<feature type="disulfide bond" evidence="7">
    <location>
        <begin position="97"/>
        <end position="128"/>
    </location>
</feature>
<proteinExistence type="predicted"/>
<keyword evidence="4" id="KW-0677">Repeat</keyword>
<keyword evidence="6" id="KW-0393">Immunoglobulin domain</keyword>
<dbReference type="FunFam" id="2.20.100.10:FF:000025">
    <property type="entry name" value="ADAMTS like 1"/>
    <property type="match status" value="1"/>
</dbReference>
<keyword evidence="5 7" id="KW-1015">Disulfide bond</keyword>
<evidence type="ECO:0000313" key="12">
    <source>
        <dbReference type="Proteomes" id="UP000261540"/>
    </source>
</evidence>
<dbReference type="Gene3D" id="2.20.100.10">
    <property type="entry name" value="Thrombospondin type-1 (TSP1) repeat"/>
    <property type="match status" value="11"/>
</dbReference>
<evidence type="ECO:0000256" key="2">
    <source>
        <dbReference type="ARBA" id="ARBA00022525"/>
    </source>
</evidence>
<dbReference type="GO" id="GO:0030198">
    <property type="term" value="P:extracellular matrix organization"/>
    <property type="evidence" value="ECO:0007669"/>
    <property type="project" value="InterPro"/>
</dbReference>
<dbReference type="SMART" id="SM00409">
    <property type="entry name" value="IG"/>
    <property type="match status" value="4"/>
</dbReference>
<feature type="domain" description="Ig-like" evidence="9">
    <location>
        <begin position="1249"/>
        <end position="1349"/>
    </location>
</feature>
<dbReference type="PRINTS" id="PR01857">
    <property type="entry name" value="ADAMTSFAMILY"/>
</dbReference>
<feature type="domain" description="Ig-like" evidence="9">
    <location>
        <begin position="1150"/>
        <end position="1245"/>
    </location>
</feature>
<dbReference type="PANTHER" id="PTHR13723:SF169">
    <property type="entry name" value="ADAMTS-LIKE PROTEIN 3"/>
    <property type="match status" value="1"/>
</dbReference>
<feature type="domain" description="Ig-like" evidence="9">
    <location>
        <begin position="1367"/>
        <end position="1458"/>
    </location>
</feature>
<reference evidence="11" key="1">
    <citation type="submission" date="2025-08" db="UniProtKB">
        <authorList>
            <consortium name="Ensembl"/>
        </authorList>
    </citation>
    <scope>IDENTIFICATION</scope>
</reference>
<keyword evidence="12" id="KW-1185">Reference proteome</keyword>
<dbReference type="InterPro" id="IPR045371">
    <property type="entry name" value="ADAMTS_CR_3"/>
</dbReference>
<keyword evidence="3 8" id="KW-0732">Signal</keyword>
<accession>A0A3B3Q575</accession>
<dbReference type="PROSITE" id="PS50900">
    <property type="entry name" value="PLAC"/>
    <property type="match status" value="1"/>
</dbReference>
<dbReference type="InterPro" id="IPR013273">
    <property type="entry name" value="ADAMTS/ADAMTS-like"/>
</dbReference>
<evidence type="ECO:0000256" key="1">
    <source>
        <dbReference type="ARBA" id="ARBA00004613"/>
    </source>
</evidence>
<dbReference type="InterPro" id="IPR010909">
    <property type="entry name" value="PLAC"/>
</dbReference>
<dbReference type="OrthoDB" id="5948003at2759"/>
<evidence type="ECO:0000256" key="4">
    <source>
        <dbReference type="ARBA" id="ARBA00022737"/>
    </source>
</evidence>
<dbReference type="Pfam" id="PF19236">
    <property type="entry name" value="ADAMTS_CR_3"/>
    <property type="match status" value="1"/>
</dbReference>
<dbReference type="STRING" id="1676925.ENSPKIP00000001762"/>
<dbReference type="SMART" id="SM00408">
    <property type="entry name" value="IGc2"/>
    <property type="match status" value="4"/>
</dbReference>
<keyword evidence="2" id="KW-0964">Secreted</keyword>
<sequence>MAPHPPCGFPWGLWLSLALLSSALQPAENESQDPSESAYFLPEFALSPQGSFQEDTTGERLLTYRHDDQASRTTRSDEDREVGWDAWGTWSDCSRSCGGGASYSLRRCLSGSCEGRNIRYRTCSNTECPIDTGDFRAQQCSAHNDVKYQGQLYEWMPASHEPAAPCALRCQAGGHGLVVELAPKVLDGTRCRAGSPDMCINGVCEEVGCDRQLGSNAKEDNCGVCGGDSSTCRLVRGQTLPTVSVEEPMKTVVEIPLGSRHVRLTAKGPDLLILETHSPHGLREELIPGSSGSYVLQNSTLEVQKAGDRLTLRAPGPLAADFSIKLRYSAPRNTLVQFSFYQPIRYQWRETDFFPCTVTCGGGYQLNSAECTDTRLKRTMPDQHCHLYPENRKPKPKLRECGSDPCPESDGFKEVMPYDQFQPLPRWEQNPWTSCSASCRGGTQSRSVTCVEEDVHGLVSQVEEWKCMHSPRPAMQQDCNTFDCPHWTAMEWSQCTVTCGRGLRYRVVLCLDHRGRHAGGCDAGRKPHVKEDCLVPVACYRPREKLPVEAKSPWQKQAQELEVSRTASEEPTFITGPWLPCSAPCGPGRQSRWVKCRVLLSFTQAEVDLPDSECEEERPSSERPCNLGSCDGTPLLQQGEPLYSWEHVGFTACSSSCAAGVQQTVLSCLRSGSQEVVEETLCRNSSRPPTATRVCNPHPCPPRWVPGPWTPCTASCGVGIQTRSVHCSQLHSMDPEDAVTLSDDQCEDFKPSVLRACNQVDCPPSWQVEEWQQCSHTCGGGTQSRKVHCKQQLSTGAFHRLPDASCPEAKPASHKPCVRTPCPPQMAGGDWSKCSVSCGTGVQRREPVCRRLSATGQHVILAREACGGLAAPPLIRACRMNPCSKPPKEASHRQPRILGVHRIYIQTRQEKRVQLTVGGRAYLLPKTSVVIRCPVRKFQKLHIRWEKDGKGLLSSRRLGITKSGSLKIHGLESPDAGVYRCVAGPTSETFVLKLTGSNRLAEPSMGRDVEAEHGGPLTKLDLGTEARQNGSRGNELYTMDSQVQDEALLQAVRGYLTSSEWPRNKHLEVLQGGHSLEPRQFAELLRNISLAGELSVATPLSEHLAASGVWTSSSGKSIDRTSNLSETANGKAAGQMPHQWRKPVIIQPDPRPLMDFEEDIQMSAGQNAILTNATRSVTLLCTAHGFPEPSVTWTRDGQPLRQTERVSLDGTGVLHISSPSVEDQGVYQCTATNELGSNTQSSQLFMAEPPVIAASKSDVSDAQSSVLQVVVGGRVAVEPGANISLLCPVSGMPRPNITWSKAEGSMNPNAVPLPDGSLLLREVSPDEFGTYSCTASNHLGVALASSHVSTIGPATRGRHLQQIVSHKKVLMASRSGTGIAVRRGDVLRIGCPIPSSFAEPISWYFHNRSLQETPALRYRTLAEGRVLEVDTLSGRFQGSYVCQTAGRSHSALAQIHVSEEVFHWRPGVWTACSASCGHRGLRSRRLRCTGSGGQEVPVALCQHVPQPTSQTQPCGMRDCPPSWESAVWSECSTSCGRGHRWRQVRCQQKLAGGAVGMMPESACGRATRPTDREDCHLLPCAAWQFSPWAPCSGLCIASGLALQSRPVICKHSNGSALPSSHCDPWTRPSSERNCSWEVCATWWKVGAWRPCSAACGSGFRSRRVECVHQGTGRTVAEQHCAWRRRPVPWQHCRAAPCEDACRDSTHYCPAVKRLHLCPLSLYRQRCCQTCAGEAARSL</sequence>
<dbReference type="FunFam" id="2.60.40.10:FF:000487">
    <property type="entry name" value="ADAMTS-like 3 isoform 1"/>
    <property type="match status" value="1"/>
</dbReference>
<evidence type="ECO:0000259" key="10">
    <source>
        <dbReference type="PROSITE" id="PS50900"/>
    </source>
</evidence>
<dbReference type="InterPro" id="IPR013106">
    <property type="entry name" value="Ig_V-set"/>
</dbReference>
<dbReference type="PROSITE" id="PS50835">
    <property type="entry name" value="IG_LIKE"/>
    <property type="match status" value="4"/>
</dbReference>
<feature type="domain" description="Ig-like" evidence="9">
    <location>
        <begin position="895"/>
        <end position="991"/>
    </location>
</feature>
<evidence type="ECO:0000259" key="9">
    <source>
        <dbReference type="PROSITE" id="PS50835"/>
    </source>
</evidence>
<dbReference type="Ensembl" id="ENSPKIT00000025688.1">
    <property type="protein sequence ID" value="ENSPKIP00000001762.1"/>
    <property type="gene ID" value="ENSPKIG00000019919.1"/>
</dbReference>